<evidence type="ECO:0000259" key="4">
    <source>
        <dbReference type="Pfam" id="PF22124"/>
    </source>
</evidence>
<comment type="caution">
    <text evidence="5">The sequence shown here is derived from an EMBL/GenBank/DDBJ whole genome shotgun (WGS) entry which is preliminary data.</text>
</comment>
<dbReference type="EMBL" id="AQHW01000015">
    <property type="protein sequence ID" value="KKB54997.1"/>
    <property type="molecule type" value="Genomic_DNA"/>
</dbReference>
<dbReference type="RefSeq" id="WP_028729955.1">
    <property type="nucleotide sequence ID" value="NZ_KE386764.1"/>
</dbReference>
<dbReference type="AlphaFoldDB" id="A0A0F5JC19"/>
<feature type="chain" id="PRO_5002489617" evidence="1">
    <location>
        <begin position="20"/>
        <end position="848"/>
    </location>
</feature>
<dbReference type="InterPro" id="IPR012341">
    <property type="entry name" value="6hp_glycosidase-like_sf"/>
</dbReference>
<dbReference type="Proteomes" id="UP000033035">
    <property type="component" value="Unassembled WGS sequence"/>
</dbReference>
<proteinExistence type="predicted"/>
<feature type="domain" description="Glycosyl hydrolase family 95 N-terminal" evidence="2">
    <location>
        <begin position="29"/>
        <end position="303"/>
    </location>
</feature>
<evidence type="ECO:0000259" key="3">
    <source>
        <dbReference type="Pfam" id="PF21307"/>
    </source>
</evidence>
<gene>
    <name evidence="5" type="ORF">HMPREF1536_02450</name>
</gene>
<evidence type="ECO:0000313" key="5">
    <source>
        <dbReference type="EMBL" id="KKB54997.1"/>
    </source>
</evidence>
<dbReference type="InterPro" id="IPR054363">
    <property type="entry name" value="GH95_cat"/>
</dbReference>
<evidence type="ECO:0000256" key="1">
    <source>
        <dbReference type="SAM" id="SignalP"/>
    </source>
</evidence>
<dbReference type="InterPro" id="IPR008928">
    <property type="entry name" value="6-hairpin_glycosidase_sf"/>
</dbReference>
<dbReference type="InterPro" id="IPR016518">
    <property type="entry name" value="Alpha-L-fucosidase"/>
</dbReference>
<dbReference type="GO" id="GO:0005975">
    <property type="term" value="P:carbohydrate metabolic process"/>
    <property type="evidence" value="ECO:0007669"/>
    <property type="project" value="InterPro"/>
</dbReference>
<organism evidence="5 6">
    <name type="scientific">Parabacteroides gordonii MS-1 = DSM 23371</name>
    <dbReference type="NCBI Taxonomy" id="1203610"/>
    <lineage>
        <taxon>Bacteria</taxon>
        <taxon>Pseudomonadati</taxon>
        <taxon>Bacteroidota</taxon>
        <taxon>Bacteroidia</taxon>
        <taxon>Bacteroidales</taxon>
        <taxon>Tannerellaceae</taxon>
        <taxon>Parabacteroides</taxon>
    </lineage>
</organism>
<accession>A0A0F5JC19</accession>
<dbReference type="GO" id="GO:0004560">
    <property type="term" value="F:alpha-L-fucosidase activity"/>
    <property type="evidence" value="ECO:0007669"/>
    <property type="project" value="InterPro"/>
</dbReference>
<keyword evidence="6" id="KW-1185">Reference proteome</keyword>
<dbReference type="PIRSF" id="PIRSF007663">
    <property type="entry name" value="UCP007663"/>
    <property type="match status" value="1"/>
</dbReference>
<feature type="signal peptide" evidence="1">
    <location>
        <begin position="1"/>
        <end position="19"/>
    </location>
</feature>
<dbReference type="Pfam" id="PF14498">
    <property type="entry name" value="Glyco_hyd_65N_2"/>
    <property type="match status" value="1"/>
</dbReference>
<dbReference type="PANTHER" id="PTHR31084:SF0">
    <property type="entry name" value="ALPHA-L-FUCOSIDASE 2"/>
    <property type="match status" value="1"/>
</dbReference>
<dbReference type="InterPro" id="IPR049053">
    <property type="entry name" value="AFCA-like_C"/>
</dbReference>
<dbReference type="SUPFAM" id="SSF48208">
    <property type="entry name" value="Six-hairpin glycosidases"/>
    <property type="match status" value="1"/>
</dbReference>
<keyword evidence="1" id="KW-0732">Signal</keyword>
<dbReference type="FunFam" id="1.50.10.10:FF:000028">
    <property type="entry name" value="Alpha-L-fucosidase 2"/>
    <property type="match status" value="1"/>
</dbReference>
<dbReference type="PANTHER" id="PTHR31084">
    <property type="entry name" value="ALPHA-L-FUCOSIDASE 2"/>
    <property type="match status" value="1"/>
</dbReference>
<dbReference type="Pfam" id="PF21307">
    <property type="entry name" value="Glyco_hydro_95_C"/>
    <property type="match status" value="1"/>
</dbReference>
<feature type="domain" description="Alpha fucosidase A-like C-terminal" evidence="3">
    <location>
        <begin position="744"/>
        <end position="841"/>
    </location>
</feature>
<dbReference type="Pfam" id="PF22124">
    <property type="entry name" value="Glyco_hydro_95_cat"/>
    <property type="match status" value="1"/>
</dbReference>
<dbReference type="HOGENOM" id="CLU_004617_2_2_10"/>
<feature type="domain" description="Glycosyl hydrolase family 95 catalytic" evidence="4">
    <location>
        <begin position="332"/>
        <end position="742"/>
    </location>
</feature>
<dbReference type="InterPro" id="IPR027414">
    <property type="entry name" value="GH95_N_dom"/>
</dbReference>
<reference evidence="5 6" key="1">
    <citation type="submission" date="2013-04" db="EMBL/GenBank/DDBJ databases">
        <title>The Genome Sequence of Parabacteroides gordonii DSM 23371.</title>
        <authorList>
            <consortium name="The Broad Institute Genomics Platform"/>
            <person name="Earl A."/>
            <person name="Ward D."/>
            <person name="Feldgarden M."/>
            <person name="Gevers D."/>
            <person name="Martens E."/>
            <person name="Sakamoto M."/>
            <person name="Benno Y."/>
            <person name="Suzuki N."/>
            <person name="Matsunaga N."/>
            <person name="Koshihara K."/>
            <person name="Seki M."/>
            <person name="Komiya H."/>
            <person name="Walker B."/>
            <person name="Young S."/>
            <person name="Zeng Q."/>
            <person name="Gargeya S."/>
            <person name="Fitzgerald M."/>
            <person name="Haas B."/>
            <person name="Abouelleil A."/>
            <person name="Allen A.W."/>
            <person name="Alvarado L."/>
            <person name="Arachchi H.M."/>
            <person name="Berlin A.M."/>
            <person name="Chapman S.B."/>
            <person name="Gainer-Dewar J."/>
            <person name="Goldberg J."/>
            <person name="Griggs A."/>
            <person name="Gujja S."/>
            <person name="Hansen M."/>
            <person name="Howarth C."/>
            <person name="Imamovic A."/>
            <person name="Ireland A."/>
            <person name="Larimer J."/>
            <person name="McCowan C."/>
            <person name="Murphy C."/>
            <person name="Pearson M."/>
            <person name="Poon T.W."/>
            <person name="Priest M."/>
            <person name="Roberts A."/>
            <person name="Saif S."/>
            <person name="Shea T."/>
            <person name="Sisk P."/>
            <person name="Sykes S."/>
            <person name="Wortman J."/>
            <person name="Nusbaum C."/>
            <person name="Birren B."/>
        </authorList>
    </citation>
    <scope>NUCLEOTIDE SEQUENCE [LARGE SCALE GENOMIC DNA]</scope>
    <source>
        <strain evidence="5 6">MS-1</strain>
    </source>
</reference>
<dbReference type="PATRIC" id="fig|1203610.3.peg.2515"/>
<evidence type="ECO:0000313" key="6">
    <source>
        <dbReference type="Proteomes" id="UP000033035"/>
    </source>
</evidence>
<protein>
    <submittedName>
        <fullName evidence="5">Uncharacterized protein</fullName>
    </submittedName>
</protein>
<sequence length="848" mass="95315">MNIRLLSSLLLFFCCLACAKTQKEDPLVLWYNEPAENWNEALPVGNGRAGAMVFGGVDKEQLQLNENTLYSGEPSTVFKDIKITPGMFDKVVGLMKARKYDEASDLVCKHWLGRLHQYYQPFADLFIENNKPGEVSGYKRELNISEAVTRTVYEQNGIRYEREVFASHPDDVIIVHLKSNAPDGLDFSLNFTSPHPTARQTKGADRLVLHGQAPGYVERRTFEQMEAWGDQYKHPELYDGKGNRKFDKRVLYGDEIGGKGMFFEAQLKPVFPKGGDYEITDTGVHVYNTGEVYFVLSLATSFNGFDKSPSREGVDPSAKAAGVLDKALAYDYKQLKQRHVADYQSLFDRVDLQLASSPEQKALPTDQRITQFETVADPDLAALLFQFGRYLMISGSRPGGQPLNLQGLWNKDIVPAWNSGYTMNINAEMNYWPAELTNLSECHEPLFRLIDELAVSGAETARNMYNRRGWVGHHNTSIWRESVPNDNVPTASFWPMVQGWLCSHLWEHYLFTQDKDFLKNRAYPLMKGAAEFFSDWLIEDGDGHLVTPVGVSPENRFIMDNGKQGAMTMGPTMDMAIVRETFTRTLEVAEMLDLDEPLRAELKEKLPRLLPYRIGARGQLQEWMYDFKEAEPQHRHFSHLYGLYPGNQITADLTPDLFEAVKQTLNLRGDEATGWSMGWKINSWARLLDGNRAYKIVSNLFNPVGFGNGRKGGGLFKNMLDAHPPFQIDGNFGYTAGVAEMLLQSHAGFIQLLPALPDVWGEGRVSGLKARGNFEIAMAWKDGKLSEATIRSLAGQDCRVRTSVPFVVKQGEKEVATSSPVMSGGKEYYEASLATVAGLAYKLQPVAN</sequence>
<evidence type="ECO:0000259" key="2">
    <source>
        <dbReference type="Pfam" id="PF14498"/>
    </source>
</evidence>
<name>A0A0F5JC19_9BACT</name>
<dbReference type="STRING" id="1203610.HMPREF1536_02450"/>
<dbReference type="Gene3D" id="1.50.10.10">
    <property type="match status" value="1"/>
</dbReference>